<feature type="compositionally biased region" description="Low complexity" evidence="1">
    <location>
        <begin position="217"/>
        <end position="226"/>
    </location>
</feature>
<keyword evidence="2" id="KW-1133">Transmembrane helix</keyword>
<reference evidence="4" key="1">
    <citation type="submission" date="2022-11" db="UniProtKB">
        <authorList>
            <consortium name="WormBaseParasite"/>
        </authorList>
    </citation>
    <scope>IDENTIFICATION</scope>
</reference>
<feature type="region of interest" description="Disordered" evidence="1">
    <location>
        <begin position="217"/>
        <end position="330"/>
    </location>
</feature>
<feature type="compositionally biased region" description="Basic and acidic residues" evidence="1">
    <location>
        <begin position="720"/>
        <end position="735"/>
    </location>
</feature>
<feature type="region of interest" description="Disordered" evidence="1">
    <location>
        <begin position="703"/>
        <end position="735"/>
    </location>
</feature>
<keyword evidence="3" id="KW-1185">Reference proteome</keyword>
<name>A0A914HFP2_GLORO</name>
<dbReference type="WBParaSite" id="Gr19_v10_g16936.t1">
    <property type="protein sequence ID" value="Gr19_v10_g16936.t1"/>
    <property type="gene ID" value="Gr19_v10_g16936"/>
</dbReference>
<feature type="transmembrane region" description="Helical" evidence="2">
    <location>
        <begin position="542"/>
        <end position="564"/>
    </location>
</feature>
<dbReference type="Proteomes" id="UP000887572">
    <property type="component" value="Unplaced"/>
</dbReference>
<feature type="region of interest" description="Disordered" evidence="1">
    <location>
        <begin position="355"/>
        <end position="387"/>
    </location>
</feature>
<dbReference type="AlphaFoldDB" id="A0A914HFP2"/>
<feature type="compositionally biased region" description="Polar residues" evidence="1">
    <location>
        <begin position="268"/>
        <end position="277"/>
    </location>
</feature>
<feature type="region of interest" description="Disordered" evidence="1">
    <location>
        <begin position="163"/>
        <end position="195"/>
    </location>
</feature>
<feature type="compositionally biased region" description="Low complexity" evidence="1">
    <location>
        <begin position="246"/>
        <end position="267"/>
    </location>
</feature>
<feature type="compositionally biased region" description="Low complexity" evidence="1">
    <location>
        <begin position="284"/>
        <end position="330"/>
    </location>
</feature>
<proteinExistence type="predicted"/>
<organism evidence="3 4">
    <name type="scientific">Globodera rostochiensis</name>
    <name type="common">Golden nematode worm</name>
    <name type="synonym">Heterodera rostochiensis</name>
    <dbReference type="NCBI Taxonomy" id="31243"/>
    <lineage>
        <taxon>Eukaryota</taxon>
        <taxon>Metazoa</taxon>
        <taxon>Ecdysozoa</taxon>
        <taxon>Nematoda</taxon>
        <taxon>Chromadorea</taxon>
        <taxon>Rhabditida</taxon>
        <taxon>Tylenchina</taxon>
        <taxon>Tylenchomorpha</taxon>
        <taxon>Tylenchoidea</taxon>
        <taxon>Heteroderidae</taxon>
        <taxon>Heteroderinae</taxon>
        <taxon>Globodera</taxon>
    </lineage>
</organism>
<feature type="compositionally biased region" description="Basic and acidic residues" evidence="1">
    <location>
        <begin position="370"/>
        <end position="382"/>
    </location>
</feature>
<evidence type="ECO:0000256" key="2">
    <source>
        <dbReference type="SAM" id="Phobius"/>
    </source>
</evidence>
<evidence type="ECO:0000313" key="4">
    <source>
        <dbReference type="WBParaSite" id="Gr19_v10_g16936.t1"/>
    </source>
</evidence>
<protein>
    <submittedName>
        <fullName evidence="4">Mucin-5AC</fullName>
    </submittedName>
</protein>
<keyword evidence="2" id="KW-0472">Membrane</keyword>
<keyword evidence="2" id="KW-0812">Transmembrane</keyword>
<evidence type="ECO:0000313" key="3">
    <source>
        <dbReference type="Proteomes" id="UP000887572"/>
    </source>
</evidence>
<sequence>MNANLSPLSIHIHQSALLCPCPPMCRAIQPKNRRLCQAMNVNASSHFGHVTKASLAQMPMPLPATKLLFYANSRGAHKSSFCVCHHQSSSVPCGAVKRGERLFFGTFFCRPEGTGTFCEQQQKANLVLLSYVIPKGAGLNCTLPPAGAGKMSPRGDVIFSSSPSAVVQHNHHHQHNQYIHQKQQHHQQKQKQYQKQQLYAANDSFFTKAPLGCLSQSEQQQSCEPEPIAEDGFFTPVLPKPLRKGSSPTTTTRSSSTSSTITTKPTSAPQRHGTTFSRRTKVPTIATEATTKTTTTAQQKQTATSPARSASPLSSSTSTTTSTTARPSVPSAATPVAVAMASSAAQVQLAAGVEHRLHHRQRVRPIPGRMEAEHSKEDDKSNYYEPRGGWPLRTRTWPDGRRVGPDGKVLKWQKLRPKVPLMPTTTTTASSTTTAIITIPPISSSSTTTTASTTTTRRTPMPAETVAKGVPGLHFTFVAPQLTRRPPTVPTPSARFSVAPNDPTLYAVRPTTPMNGLSLASSTPTSISMDTASNQLGDDKKLLIGVGSLSIVVMVGAILLCVFCKRCNSLCSQLANAAGAAGGGGAQVAAGAGVKAGYTPIPPNEFASPQLQHHAMANFERNGHPGTMPSSVTLRNGGGGTGALGNGMATSAAAVVGMEQQQRQTRVVLANGSNGGGAGGSRTQRETAPLINAAAAAAVPSSTIATRSAGGHYQQQQHTRAGDEARKRDFKEWYV</sequence>
<accession>A0A914HFP2</accession>
<evidence type="ECO:0000256" key="1">
    <source>
        <dbReference type="SAM" id="MobiDB-lite"/>
    </source>
</evidence>